<proteinExistence type="predicted"/>
<comment type="caution">
    <text evidence="1">The sequence shown here is derived from an EMBL/GenBank/DDBJ whole genome shotgun (WGS) entry which is preliminary data.</text>
</comment>
<name>A0A9P5M374_9HELO</name>
<dbReference type="Proteomes" id="UP000710849">
    <property type="component" value="Unassembled WGS sequence"/>
</dbReference>
<dbReference type="RefSeq" id="XP_038733197.1">
    <property type="nucleotide sequence ID" value="XM_038875860.1"/>
</dbReference>
<dbReference type="EMBL" id="RCSW01000009">
    <property type="protein sequence ID" value="KAF7944715.1"/>
    <property type="molecule type" value="Genomic_DNA"/>
</dbReference>
<dbReference type="AlphaFoldDB" id="A0A9P5M374"/>
<keyword evidence="2" id="KW-1185">Reference proteome</keyword>
<gene>
    <name evidence="1" type="ORF">EAE97_005348</name>
</gene>
<evidence type="ECO:0000313" key="2">
    <source>
        <dbReference type="Proteomes" id="UP000710849"/>
    </source>
</evidence>
<organism evidence="1 2">
    <name type="scientific">Botrytis byssoidea</name>
    <dbReference type="NCBI Taxonomy" id="139641"/>
    <lineage>
        <taxon>Eukaryota</taxon>
        <taxon>Fungi</taxon>
        <taxon>Dikarya</taxon>
        <taxon>Ascomycota</taxon>
        <taxon>Pezizomycotina</taxon>
        <taxon>Leotiomycetes</taxon>
        <taxon>Helotiales</taxon>
        <taxon>Sclerotiniaceae</taxon>
        <taxon>Botrytis</taxon>
    </lineage>
</organism>
<protein>
    <submittedName>
        <fullName evidence="1">Uncharacterized protein</fullName>
    </submittedName>
</protein>
<dbReference type="GeneID" id="62148937"/>
<evidence type="ECO:0000313" key="1">
    <source>
        <dbReference type="EMBL" id="KAF7944715.1"/>
    </source>
</evidence>
<accession>A0A9P5M374</accession>
<reference evidence="1 2" key="1">
    <citation type="journal article" date="2020" name="Genome Biol. Evol.">
        <title>Comparative genomics of Sclerotiniaceae.</title>
        <authorList>
            <person name="Valero Jimenez C.A."/>
            <person name="Steentjes M."/>
            <person name="Scholten O.E."/>
            <person name="Van Kan J.A.L."/>
        </authorList>
    </citation>
    <scope>NUCLEOTIDE SEQUENCE [LARGE SCALE GENOMIC DNA]</scope>
    <source>
        <strain evidence="1 2">MUCL 94</strain>
    </source>
</reference>
<sequence>MELAMEIKPPHDMHQNRILKIHNDSQPRMYLGRRPTTGQHGALLLIHGLDVNSLGIESIPTKGHPTYLNTVQGRAIFIKWFQKENVHSWATTTIELNQLIAEFKKGTIRTNWTVLELVGFDLEHYEGLLERYAQIQPFCNRRKGIPLKDVQGGFEHSFLNELLSTSMKRACDVEDECKSERKRLKSSQRIEMLKRLSDHRPEFEDSDTIYRGCYA</sequence>